<organism evidence="3 4">
    <name type="scientific">Polytolypa hystricis (strain UAMH7299)</name>
    <dbReference type="NCBI Taxonomy" id="1447883"/>
    <lineage>
        <taxon>Eukaryota</taxon>
        <taxon>Fungi</taxon>
        <taxon>Dikarya</taxon>
        <taxon>Ascomycota</taxon>
        <taxon>Pezizomycotina</taxon>
        <taxon>Eurotiomycetes</taxon>
        <taxon>Eurotiomycetidae</taxon>
        <taxon>Onygenales</taxon>
        <taxon>Onygenales incertae sedis</taxon>
        <taxon>Polytolypa</taxon>
    </lineage>
</organism>
<dbReference type="CDD" id="cd14361">
    <property type="entry name" value="UBA_HYPK"/>
    <property type="match status" value="1"/>
</dbReference>
<dbReference type="GO" id="GO:0043066">
    <property type="term" value="P:negative regulation of apoptotic process"/>
    <property type="evidence" value="ECO:0007669"/>
    <property type="project" value="TreeGrafter"/>
</dbReference>
<proteinExistence type="predicted"/>
<dbReference type="EMBL" id="PDNA01000157">
    <property type="protein sequence ID" value="PGH08744.1"/>
    <property type="molecule type" value="Genomic_DNA"/>
</dbReference>
<dbReference type="InterPro" id="IPR038922">
    <property type="entry name" value="HYPK_UBA"/>
</dbReference>
<name>A0A2B7XAS3_POLH7</name>
<gene>
    <name evidence="3" type="ORF">AJ80_07782</name>
</gene>
<keyword evidence="4" id="KW-1185">Reference proteome</keyword>
<dbReference type="AlphaFoldDB" id="A0A2B7XAS3"/>
<evidence type="ECO:0000256" key="1">
    <source>
        <dbReference type="SAM" id="MobiDB-lite"/>
    </source>
</evidence>
<dbReference type="Proteomes" id="UP000224634">
    <property type="component" value="Unassembled WGS sequence"/>
</dbReference>
<dbReference type="PANTHER" id="PTHR31184">
    <property type="entry name" value="HUNTINGTIN-INTERACTING PROTEIN K FAMILY MEMBER"/>
    <property type="match status" value="1"/>
</dbReference>
<feature type="region of interest" description="Disordered" evidence="1">
    <location>
        <begin position="39"/>
        <end position="58"/>
    </location>
</feature>
<comment type="caution">
    <text evidence="3">The sequence shown here is derived from an EMBL/GenBank/DDBJ whole genome shotgun (WGS) entry which is preliminary data.</text>
</comment>
<protein>
    <recommendedName>
        <fullName evidence="2">Nascent polypeptide-associated complex subunit alpha-like UBA domain-containing protein</fullName>
    </recommendedName>
</protein>
<evidence type="ECO:0000259" key="2">
    <source>
        <dbReference type="Pfam" id="PF19026"/>
    </source>
</evidence>
<reference evidence="3 4" key="1">
    <citation type="submission" date="2017-10" db="EMBL/GenBank/DDBJ databases">
        <title>Comparative genomics in systemic dimorphic fungi from Ajellomycetaceae.</title>
        <authorList>
            <person name="Munoz J.F."/>
            <person name="Mcewen J.G."/>
            <person name="Clay O.K."/>
            <person name="Cuomo C.A."/>
        </authorList>
    </citation>
    <scope>NUCLEOTIDE SEQUENCE [LARGE SCALE GENOMIC DNA]</scope>
    <source>
        <strain evidence="3 4">UAMH7299</strain>
    </source>
</reference>
<dbReference type="Pfam" id="PF19026">
    <property type="entry name" value="UBA_HYPK"/>
    <property type="match status" value="1"/>
</dbReference>
<dbReference type="InterPro" id="IPR044034">
    <property type="entry name" value="NAC-like_UBA"/>
</dbReference>
<feature type="compositionally biased region" description="Basic and acidic residues" evidence="1">
    <location>
        <begin position="74"/>
        <end position="89"/>
    </location>
</feature>
<feature type="region of interest" description="Disordered" evidence="1">
    <location>
        <begin position="73"/>
        <end position="101"/>
    </location>
</feature>
<dbReference type="GO" id="GO:0050821">
    <property type="term" value="P:protein stabilization"/>
    <property type="evidence" value="ECO:0007669"/>
    <property type="project" value="TreeGrafter"/>
</dbReference>
<feature type="compositionally biased region" description="Low complexity" evidence="1">
    <location>
        <begin position="90"/>
        <end position="101"/>
    </location>
</feature>
<evidence type="ECO:0000313" key="3">
    <source>
        <dbReference type="EMBL" id="PGH08744.1"/>
    </source>
</evidence>
<feature type="domain" description="Nascent polypeptide-associated complex subunit alpha-like UBA" evidence="2">
    <location>
        <begin position="112"/>
        <end position="152"/>
    </location>
</feature>
<dbReference type="OrthoDB" id="285219at2759"/>
<evidence type="ECO:0000313" key="4">
    <source>
        <dbReference type="Proteomes" id="UP000224634"/>
    </source>
</evidence>
<dbReference type="STRING" id="1447883.A0A2B7XAS3"/>
<feature type="region of interest" description="Disordered" evidence="1">
    <location>
        <begin position="1"/>
        <end position="23"/>
    </location>
</feature>
<accession>A0A2B7XAS3</accession>
<dbReference type="InterPro" id="IPR052617">
    <property type="entry name" value="Huntingtin-int_K"/>
</dbReference>
<sequence length="159" mass="16066">MAEPLPKASGDKDAEDTLPANAEDRAAAAALSSLNATTGVAENGDAGAPSGAKLPSAADQEALGKAMSRLEAAVGKKDGTAKKGKENDVGKSSAGTTATAGAEEVVKKKLVVKVAVDDVNMLVDQLDLSKPKATELLRAHEGDRVKAIRAFISPTTTTA</sequence>
<dbReference type="PANTHER" id="PTHR31184:SF2">
    <property type="entry name" value="HUNTINGTIN-INTERACTING PROTEIN K"/>
    <property type="match status" value="1"/>
</dbReference>